<dbReference type="EMBL" id="JBDFQZ010000012">
    <property type="protein sequence ID" value="KAK9674249.1"/>
    <property type="molecule type" value="Genomic_DNA"/>
</dbReference>
<keyword evidence="3" id="KW-1185">Reference proteome</keyword>
<feature type="domain" description="FAR1" evidence="1">
    <location>
        <begin position="39"/>
        <end position="138"/>
    </location>
</feature>
<sequence length="171" mass="19921">MGQNKGFEKDPEAEYCRNLTSEFTPYIGQEFFGDDEAVTFYKIYALACGLDVRKYTTKKWRDGEVRSKLLVCNREGFTYVAKGNSVENINEAEGGVQRAQKRNNKITRVGCKAQIRLFVKNGLLFIDRCHMGHNHELISVHDRQFQKMSRNIEDFRKYLIIYNSRISRTST</sequence>
<evidence type="ECO:0000259" key="1">
    <source>
        <dbReference type="Pfam" id="PF03101"/>
    </source>
</evidence>
<dbReference type="Pfam" id="PF03101">
    <property type="entry name" value="FAR1"/>
    <property type="match status" value="1"/>
</dbReference>
<dbReference type="PANTHER" id="PTHR46328">
    <property type="entry name" value="FAR-RED IMPAIRED RESPONSIVE (FAR1) FAMILY PROTEIN-RELATED"/>
    <property type="match status" value="1"/>
</dbReference>
<proteinExistence type="predicted"/>
<name>A0AAW1HE21_SAPOF</name>
<evidence type="ECO:0000313" key="2">
    <source>
        <dbReference type="EMBL" id="KAK9674249.1"/>
    </source>
</evidence>
<dbReference type="AlphaFoldDB" id="A0AAW1HE21"/>
<gene>
    <name evidence="2" type="ORF">RND81_12G221000</name>
</gene>
<comment type="caution">
    <text evidence="2">The sequence shown here is derived from an EMBL/GenBank/DDBJ whole genome shotgun (WGS) entry which is preliminary data.</text>
</comment>
<dbReference type="Proteomes" id="UP001443914">
    <property type="component" value="Unassembled WGS sequence"/>
</dbReference>
<organism evidence="2 3">
    <name type="scientific">Saponaria officinalis</name>
    <name type="common">Common soapwort</name>
    <name type="synonym">Lychnis saponaria</name>
    <dbReference type="NCBI Taxonomy" id="3572"/>
    <lineage>
        <taxon>Eukaryota</taxon>
        <taxon>Viridiplantae</taxon>
        <taxon>Streptophyta</taxon>
        <taxon>Embryophyta</taxon>
        <taxon>Tracheophyta</taxon>
        <taxon>Spermatophyta</taxon>
        <taxon>Magnoliopsida</taxon>
        <taxon>eudicotyledons</taxon>
        <taxon>Gunneridae</taxon>
        <taxon>Pentapetalae</taxon>
        <taxon>Caryophyllales</taxon>
        <taxon>Caryophyllaceae</taxon>
        <taxon>Caryophylleae</taxon>
        <taxon>Saponaria</taxon>
    </lineage>
</organism>
<protein>
    <recommendedName>
        <fullName evidence="1">FAR1 domain-containing protein</fullName>
    </recommendedName>
</protein>
<evidence type="ECO:0000313" key="3">
    <source>
        <dbReference type="Proteomes" id="UP001443914"/>
    </source>
</evidence>
<dbReference type="InterPro" id="IPR004330">
    <property type="entry name" value="FAR1_DNA_bnd_dom"/>
</dbReference>
<reference evidence="2" key="1">
    <citation type="submission" date="2024-03" db="EMBL/GenBank/DDBJ databases">
        <title>WGS assembly of Saponaria officinalis var. Norfolk2.</title>
        <authorList>
            <person name="Jenkins J."/>
            <person name="Shu S."/>
            <person name="Grimwood J."/>
            <person name="Barry K."/>
            <person name="Goodstein D."/>
            <person name="Schmutz J."/>
            <person name="Leebens-Mack J."/>
            <person name="Osbourn A."/>
        </authorList>
    </citation>
    <scope>NUCLEOTIDE SEQUENCE [LARGE SCALE GENOMIC DNA]</scope>
    <source>
        <strain evidence="2">JIC</strain>
    </source>
</reference>
<accession>A0AAW1HE21</accession>